<sequence length="248" mass="26614">MKLTVVGCSGSYPGPDSPCSCYLVEADGVRILLDLGSGALGTLQHHTDLGAIDAVVLSHLHADHCLDLCGYFVYRNYHPEGRLPLLPVYGPDGTGERLARAYDIPGEPGLTEAFAFRTVTPGTFEIGPFRFTAGHVNHPVESFAYRIEAGGRTLVYSGDTAGSDTLVDLARDSDLLLCEASFVDGRDTYENVHLNGREAGEHAERAGTGRLVLTHIPPWTDGERNLADAAKAFRGPTELARSGAVYEL</sequence>
<dbReference type="InterPro" id="IPR001279">
    <property type="entry name" value="Metallo-B-lactamas"/>
</dbReference>
<evidence type="ECO:0000313" key="2">
    <source>
        <dbReference type="EMBL" id="MCF2532319.1"/>
    </source>
</evidence>
<dbReference type="GO" id="GO:0042781">
    <property type="term" value="F:3'-tRNA processing endoribonuclease activity"/>
    <property type="evidence" value="ECO:0007669"/>
    <property type="project" value="TreeGrafter"/>
</dbReference>
<evidence type="ECO:0000313" key="3">
    <source>
        <dbReference type="Proteomes" id="UP001165378"/>
    </source>
</evidence>
<gene>
    <name evidence="2" type="ORF">LZ495_34600</name>
</gene>
<comment type="caution">
    <text evidence="2">The sequence shown here is derived from an EMBL/GenBank/DDBJ whole genome shotgun (WGS) entry which is preliminary data.</text>
</comment>
<feature type="domain" description="Metallo-beta-lactamase" evidence="1">
    <location>
        <begin position="18"/>
        <end position="215"/>
    </location>
</feature>
<dbReference type="AlphaFoldDB" id="A0AA41U7W1"/>
<dbReference type="Proteomes" id="UP001165378">
    <property type="component" value="Unassembled WGS sequence"/>
</dbReference>
<dbReference type="Pfam" id="PF12706">
    <property type="entry name" value="Lactamase_B_2"/>
    <property type="match status" value="1"/>
</dbReference>
<proteinExistence type="predicted"/>
<dbReference type="CDD" id="cd07716">
    <property type="entry name" value="RNaseZ_short-form-like_MBL-fold"/>
    <property type="match status" value="1"/>
</dbReference>
<dbReference type="RefSeq" id="WP_235057092.1">
    <property type="nucleotide sequence ID" value="NZ_JAKFHA010000032.1"/>
</dbReference>
<dbReference type="InterPro" id="IPR036866">
    <property type="entry name" value="RibonucZ/Hydroxyglut_hydro"/>
</dbReference>
<dbReference type="SMART" id="SM00849">
    <property type="entry name" value="Lactamase_B"/>
    <property type="match status" value="1"/>
</dbReference>
<evidence type="ECO:0000259" key="1">
    <source>
        <dbReference type="SMART" id="SM00849"/>
    </source>
</evidence>
<keyword evidence="3" id="KW-1185">Reference proteome</keyword>
<name>A0AA41U7W1_9ACTN</name>
<dbReference type="Gene3D" id="3.60.15.10">
    <property type="entry name" value="Ribonuclease Z/Hydroxyacylglutathione hydrolase-like"/>
    <property type="match status" value="1"/>
</dbReference>
<reference evidence="2" key="1">
    <citation type="submission" date="2022-01" db="EMBL/GenBank/DDBJ databases">
        <title>Genome-Based Taxonomic Classification of the Phylum Actinobacteria.</title>
        <authorList>
            <person name="Gao Y."/>
        </authorList>
    </citation>
    <scope>NUCLEOTIDE SEQUENCE</scope>
    <source>
        <strain evidence="2">KLBMP 8922</strain>
    </source>
</reference>
<accession>A0AA41U7W1</accession>
<dbReference type="SUPFAM" id="SSF56281">
    <property type="entry name" value="Metallo-hydrolase/oxidoreductase"/>
    <property type="match status" value="1"/>
</dbReference>
<dbReference type="PANTHER" id="PTHR46018">
    <property type="entry name" value="ZINC PHOSPHODIESTERASE ELAC PROTEIN 1"/>
    <property type="match status" value="1"/>
</dbReference>
<dbReference type="PANTHER" id="PTHR46018:SF4">
    <property type="entry name" value="METALLO-HYDROLASE YHFI-RELATED"/>
    <property type="match status" value="1"/>
</dbReference>
<protein>
    <submittedName>
        <fullName evidence="2">MBL fold metallo-hydrolase</fullName>
    </submittedName>
</protein>
<dbReference type="EMBL" id="JAKFHA010000032">
    <property type="protein sequence ID" value="MCF2532319.1"/>
    <property type="molecule type" value="Genomic_DNA"/>
</dbReference>
<organism evidence="2 3">
    <name type="scientific">Yinghuangia soli</name>
    <dbReference type="NCBI Taxonomy" id="2908204"/>
    <lineage>
        <taxon>Bacteria</taxon>
        <taxon>Bacillati</taxon>
        <taxon>Actinomycetota</taxon>
        <taxon>Actinomycetes</taxon>
        <taxon>Kitasatosporales</taxon>
        <taxon>Streptomycetaceae</taxon>
        <taxon>Yinghuangia</taxon>
    </lineage>
</organism>